<sequence length="332" mass="37097">MRPLSSDLNTPRIDSYRFSMANMEESPDMDLDAILTELCALESQYDEAIQSASKSDVSSNKEEVKVTTGGRTHSPDNDSAFSDSVSLLSSESSASSGRTDLHTQVEGVSNTKADKIRLALQKMKDASVKKLFIKVFSGDGSGKSLLVDEGMSCGYVTRILAEKNHRQLDPQCALVESLTDLHMERVYEDHEPLVEQLMLWTRDSKNKLIFSDRPDERTLLFRAPHLFIGPSDAVPTNDQMANSEMLEEFFSGSGVPSVEGPLYIKTESRKGWKKYHCMLRASGLYYWPKDKAKSSSKDLVCLATFDVNHVSTEKFVCLILLISYSFKCILKS</sequence>
<proteinExistence type="predicted"/>
<feature type="region of interest" description="Disordered" evidence="1">
    <location>
        <begin position="51"/>
        <end position="103"/>
    </location>
</feature>
<dbReference type="InterPro" id="IPR011993">
    <property type="entry name" value="PH-like_dom_sf"/>
</dbReference>
<dbReference type="InterPro" id="IPR000159">
    <property type="entry name" value="RA_dom"/>
</dbReference>
<dbReference type="PANTHER" id="PTHR11243">
    <property type="entry name" value="GROWTH FACTOR RECEPTOR-BOUND PROTEIN"/>
    <property type="match status" value="1"/>
</dbReference>
<feature type="domain" description="Ras-associating" evidence="2">
    <location>
        <begin position="129"/>
        <end position="215"/>
    </location>
</feature>
<evidence type="ECO:0000313" key="3">
    <source>
        <dbReference type="EMBL" id="KAL1116590.1"/>
    </source>
</evidence>
<dbReference type="SMART" id="SM00314">
    <property type="entry name" value="RA"/>
    <property type="match status" value="1"/>
</dbReference>
<dbReference type="PROSITE" id="PS50200">
    <property type="entry name" value="RA"/>
    <property type="match status" value="1"/>
</dbReference>
<dbReference type="SUPFAM" id="SSF54236">
    <property type="entry name" value="Ubiquitin-like"/>
    <property type="match status" value="1"/>
</dbReference>
<name>A0ABD0Y1W6_9HEMI</name>
<keyword evidence="4" id="KW-1185">Reference proteome</keyword>
<comment type="caution">
    <text evidence="3">The sequence shown here is derived from an EMBL/GenBank/DDBJ whole genome shotgun (WGS) entry which is preliminary data.</text>
</comment>
<accession>A0ABD0Y1W6</accession>
<dbReference type="AlphaFoldDB" id="A0ABD0Y1W6"/>
<dbReference type="Gene3D" id="3.10.20.90">
    <property type="entry name" value="Phosphatidylinositol 3-kinase Catalytic Subunit, Chain A, domain 1"/>
    <property type="match status" value="1"/>
</dbReference>
<dbReference type="InterPro" id="IPR029071">
    <property type="entry name" value="Ubiquitin-like_domsf"/>
</dbReference>
<evidence type="ECO:0000313" key="4">
    <source>
        <dbReference type="Proteomes" id="UP001558652"/>
    </source>
</evidence>
<dbReference type="Gene3D" id="2.30.29.30">
    <property type="entry name" value="Pleckstrin-homology domain (PH domain)/Phosphotyrosine-binding domain (PTB)"/>
    <property type="match status" value="1"/>
</dbReference>
<dbReference type="PANTHER" id="PTHR11243:SF23">
    <property type="entry name" value="LD06925P"/>
    <property type="match status" value="1"/>
</dbReference>
<organism evidence="3 4">
    <name type="scientific">Ranatra chinensis</name>
    <dbReference type="NCBI Taxonomy" id="642074"/>
    <lineage>
        <taxon>Eukaryota</taxon>
        <taxon>Metazoa</taxon>
        <taxon>Ecdysozoa</taxon>
        <taxon>Arthropoda</taxon>
        <taxon>Hexapoda</taxon>
        <taxon>Insecta</taxon>
        <taxon>Pterygota</taxon>
        <taxon>Neoptera</taxon>
        <taxon>Paraneoptera</taxon>
        <taxon>Hemiptera</taxon>
        <taxon>Heteroptera</taxon>
        <taxon>Panheteroptera</taxon>
        <taxon>Nepomorpha</taxon>
        <taxon>Nepidae</taxon>
        <taxon>Ranatrinae</taxon>
        <taxon>Ranatra</taxon>
    </lineage>
</organism>
<gene>
    <name evidence="3" type="ORF">AAG570_005062</name>
</gene>
<protein>
    <recommendedName>
        <fullName evidence="2">Ras-associating domain-containing protein</fullName>
    </recommendedName>
</protein>
<feature type="compositionally biased region" description="Low complexity" evidence="1">
    <location>
        <begin position="78"/>
        <end position="96"/>
    </location>
</feature>
<dbReference type="EMBL" id="JBFDAA010000017">
    <property type="protein sequence ID" value="KAL1116590.1"/>
    <property type="molecule type" value="Genomic_DNA"/>
</dbReference>
<reference evidence="3 4" key="1">
    <citation type="submission" date="2024-07" db="EMBL/GenBank/DDBJ databases">
        <title>Chromosome-level genome assembly of the water stick insect Ranatra chinensis (Heteroptera: Nepidae).</title>
        <authorList>
            <person name="Liu X."/>
        </authorList>
    </citation>
    <scope>NUCLEOTIDE SEQUENCE [LARGE SCALE GENOMIC DNA]</scope>
    <source>
        <strain evidence="3">Cailab_2021Rc</strain>
        <tissue evidence="3">Muscle</tissue>
    </source>
</reference>
<evidence type="ECO:0000259" key="2">
    <source>
        <dbReference type="PROSITE" id="PS50200"/>
    </source>
</evidence>
<dbReference type="GO" id="GO:0071944">
    <property type="term" value="C:cell periphery"/>
    <property type="evidence" value="ECO:0007669"/>
    <property type="project" value="UniProtKB-ARBA"/>
</dbReference>
<dbReference type="SUPFAM" id="SSF50729">
    <property type="entry name" value="PH domain-like"/>
    <property type="match status" value="1"/>
</dbReference>
<dbReference type="GO" id="GO:0048699">
    <property type="term" value="P:generation of neurons"/>
    <property type="evidence" value="ECO:0007669"/>
    <property type="project" value="UniProtKB-ARBA"/>
</dbReference>
<dbReference type="Proteomes" id="UP001558652">
    <property type="component" value="Unassembled WGS sequence"/>
</dbReference>
<dbReference type="InterPro" id="IPR039664">
    <property type="entry name" value="GRB/APBB1IP"/>
</dbReference>
<dbReference type="Pfam" id="PF21989">
    <property type="entry name" value="RA_2"/>
    <property type="match status" value="1"/>
</dbReference>
<evidence type="ECO:0000256" key="1">
    <source>
        <dbReference type="SAM" id="MobiDB-lite"/>
    </source>
</evidence>